<dbReference type="PANTHER" id="PTHR35332">
    <property type="entry name" value="REGULATION OF ENOLASE PROTEIN 1"/>
    <property type="match status" value="1"/>
</dbReference>
<feature type="compositionally biased region" description="Gly residues" evidence="1">
    <location>
        <begin position="134"/>
        <end position="143"/>
    </location>
</feature>
<evidence type="ECO:0000313" key="3">
    <source>
        <dbReference type="Proteomes" id="UP001521184"/>
    </source>
</evidence>
<feature type="compositionally biased region" description="Polar residues" evidence="1">
    <location>
        <begin position="10"/>
        <end position="25"/>
    </location>
</feature>
<protein>
    <submittedName>
        <fullName evidence="2">Uncharacterized protein</fullName>
    </submittedName>
</protein>
<sequence>MSPAAAAAATHNNSNSNTKQPPSKFTITALPTTDIWRAPPSTRRFNAPLAHTSRGPLAAFSRAGLSLALPSPSPSAGGRLVLYDQGGLVLGISRRSGAGGGDAGIEMFEGEPWLSVVGCDRWSDVSMVPLRWGSRGGGGGGGDSEGKEEEEERPTARVEVERATGKDALRVYWVVPPAAAADEAGEEKRVLIREANWFFAPEGGEEEGWDVSVAAYAARPLRNEKDVEEVLEVDFERFEVEWL</sequence>
<keyword evidence="3" id="KW-1185">Reference proteome</keyword>
<gene>
    <name evidence="2" type="ORF">SLS58_002138</name>
</gene>
<dbReference type="PANTHER" id="PTHR35332:SF2">
    <property type="entry name" value="REGULATION OF ENOLASE PROTEIN 1"/>
    <property type="match status" value="1"/>
</dbReference>
<evidence type="ECO:0000256" key="1">
    <source>
        <dbReference type="SAM" id="MobiDB-lite"/>
    </source>
</evidence>
<accession>A0ABR3TZS5</accession>
<dbReference type="Gene3D" id="2.60.120.200">
    <property type="match status" value="1"/>
</dbReference>
<feature type="region of interest" description="Disordered" evidence="1">
    <location>
        <begin position="1"/>
        <end position="25"/>
    </location>
</feature>
<dbReference type="Proteomes" id="UP001521184">
    <property type="component" value="Unassembled WGS sequence"/>
</dbReference>
<dbReference type="InterPro" id="IPR009784">
    <property type="entry name" value="DUF1349"/>
</dbReference>
<name>A0ABR3TZS5_9PEZI</name>
<dbReference type="EMBL" id="JAKEKT020000009">
    <property type="protein sequence ID" value="KAL1648385.1"/>
    <property type="molecule type" value="Genomic_DNA"/>
</dbReference>
<comment type="caution">
    <text evidence="2">The sequence shown here is derived from an EMBL/GenBank/DDBJ whole genome shotgun (WGS) entry which is preliminary data.</text>
</comment>
<organism evidence="2 3">
    <name type="scientific">Diplodia intermedia</name>
    <dbReference type="NCBI Taxonomy" id="856260"/>
    <lineage>
        <taxon>Eukaryota</taxon>
        <taxon>Fungi</taxon>
        <taxon>Dikarya</taxon>
        <taxon>Ascomycota</taxon>
        <taxon>Pezizomycotina</taxon>
        <taxon>Dothideomycetes</taxon>
        <taxon>Dothideomycetes incertae sedis</taxon>
        <taxon>Botryosphaeriales</taxon>
        <taxon>Botryosphaeriaceae</taxon>
        <taxon>Diplodia</taxon>
    </lineage>
</organism>
<feature type="region of interest" description="Disordered" evidence="1">
    <location>
        <begin position="130"/>
        <end position="155"/>
    </location>
</feature>
<proteinExistence type="predicted"/>
<reference evidence="2 3" key="1">
    <citation type="journal article" date="2023" name="Plant Dis.">
        <title>First Report of Diplodia intermedia Causing Canker and Dieback Diseases on Apple Trees in Canada.</title>
        <authorList>
            <person name="Ellouze W."/>
            <person name="Ilyukhin E."/>
            <person name="Sulman M."/>
            <person name="Ali S."/>
        </authorList>
    </citation>
    <scope>NUCLEOTIDE SEQUENCE [LARGE SCALE GENOMIC DNA]</scope>
    <source>
        <strain evidence="2 3">M45-28</strain>
    </source>
</reference>
<evidence type="ECO:0000313" key="2">
    <source>
        <dbReference type="EMBL" id="KAL1648385.1"/>
    </source>
</evidence>